<dbReference type="Proteomes" id="UP001055658">
    <property type="component" value="Chromosome"/>
</dbReference>
<organism evidence="1 2">
    <name type="scientific">Microbulbifer variabilis</name>
    <dbReference type="NCBI Taxonomy" id="266805"/>
    <lineage>
        <taxon>Bacteria</taxon>
        <taxon>Pseudomonadati</taxon>
        <taxon>Pseudomonadota</taxon>
        <taxon>Gammaproteobacteria</taxon>
        <taxon>Cellvibrionales</taxon>
        <taxon>Microbulbiferaceae</taxon>
        <taxon>Microbulbifer</taxon>
    </lineage>
</organism>
<dbReference type="RefSeq" id="WP_252085005.1">
    <property type="nucleotide sequence ID" value="NZ_CP092418.1"/>
</dbReference>
<dbReference type="EMBL" id="CP092418">
    <property type="protein sequence ID" value="USD22650.1"/>
    <property type="molecule type" value="Genomic_DNA"/>
</dbReference>
<proteinExistence type="predicted"/>
<protein>
    <submittedName>
        <fullName evidence="1">Uncharacterized protein</fullName>
    </submittedName>
</protein>
<evidence type="ECO:0000313" key="1">
    <source>
        <dbReference type="EMBL" id="USD22650.1"/>
    </source>
</evidence>
<sequence>MSYLELKDDKFSEKISLRDSYELMYQFVLEIHKRGEVDTSWLLGSLGVCGDGSSTDPAQLYDYISVFNELKNQRKLFDSNG</sequence>
<accession>A0ABY4VIJ3</accession>
<keyword evidence="2" id="KW-1185">Reference proteome</keyword>
<name>A0ABY4VIJ3_9GAMM</name>
<evidence type="ECO:0000313" key="2">
    <source>
        <dbReference type="Proteomes" id="UP001055658"/>
    </source>
</evidence>
<reference evidence="1" key="1">
    <citation type="submission" date="2022-02" db="EMBL/GenBank/DDBJ databases">
        <title>Coral-associated bacteria.</title>
        <authorList>
            <person name="Tang K."/>
            <person name="Wang X."/>
        </authorList>
    </citation>
    <scope>NUCLEOTIDE SEQUENCE</scope>
    <source>
        <strain evidence="1">SCSIO 43006</strain>
    </source>
</reference>
<gene>
    <name evidence="1" type="ORF">MJO52_05820</name>
</gene>